<dbReference type="PROSITE" id="PS00633">
    <property type="entry name" value="BROMODOMAIN_1"/>
    <property type="match status" value="2"/>
</dbReference>
<dbReference type="GO" id="GO:0005669">
    <property type="term" value="C:transcription factor TFIID complex"/>
    <property type="evidence" value="ECO:0007669"/>
    <property type="project" value="UniProtKB-UniRule"/>
</dbReference>
<feature type="region of interest" description="Disordered" evidence="15">
    <location>
        <begin position="1696"/>
        <end position="1944"/>
    </location>
</feature>
<dbReference type="InterPro" id="IPR036741">
    <property type="entry name" value="TAFII-230_TBP-bd_sf"/>
</dbReference>
<dbReference type="Pfam" id="PF15288">
    <property type="entry name" value="zf-CCHC_6"/>
    <property type="match status" value="1"/>
</dbReference>
<feature type="compositionally biased region" description="Basic and acidic residues" evidence="15">
    <location>
        <begin position="1299"/>
        <end position="1315"/>
    </location>
</feature>
<evidence type="ECO:0000256" key="13">
    <source>
        <dbReference type="PROSITE-ProRule" id="PRU00035"/>
    </source>
</evidence>
<feature type="compositionally biased region" description="Acidic residues" evidence="15">
    <location>
        <begin position="1889"/>
        <end position="1907"/>
    </location>
</feature>
<proteinExistence type="inferred from homology"/>
<dbReference type="FunFam" id="1.20.920.10:FF:000020">
    <property type="entry name" value="Transcription initiation factor TFIID subunit"/>
    <property type="match status" value="1"/>
</dbReference>
<keyword evidence="3" id="KW-0677">Repeat</keyword>
<evidence type="ECO:0000313" key="18">
    <source>
        <dbReference type="Proteomes" id="UP000694701"/>
    </source>
</evidence>
<dbReference type="CDD" id="cd05511">
    <property type="entry name" value="Bromo_TFIID"/>
    <property type="match status" value="2"/>
</dbReference>
<evidence type="ECO:0000256" key="7">
    <source>
        <dbReference type="ARBA" id="ARBA00023163"/>
    </source>
</evidence>
<evidence type="ECO:0000256" key="6">
    <source>
        <dbReference type="ARBA" id="ARBA00023125"/>
    </source>
</evidence>
<feature type="disulfide bond" evidence="11">
    <location>
        <begin position="1430"/>
        <end position="1685"/>
    </location>
</feature>
<dbReference type="InterPro" id="IPR041670">
    <property type="entry name" value="Znf-CCHC_6"/>
</dbReference>
<dbReference type="PROSITE" id="PS50014">
    <property type="entry name" value="BROMODOMAIN_2"/>
    <property type="match status" value="2"/>
</dbReference>
<feature type="compositionally biased region" description="Basic residues" evidence="15">
    <location>
        <begin position="260"/>
        <end position="269"/>
    </location>
</feature>
<dbReference type="Pfam" id="PF00439">
    <property type="entry name" value="Bromodomain"/>
    <property type="match status" value="2"/>
</dbReference>
<evidence type="ECO:0000256" key="9">
    <source>
        <dbReference type="ARBA" id="ARBA00023306"/>
    </source>
</evidence>
<dbReference type="PRINTS" id="PR00503">
    <property type="entry name" value="BROMODOMAIN"/>
</dbReference>
<feature type="compositionally biased region" description="Acidic residues" evidence="15">
    <location>
        <begin position="1800"/>
        <end position="1811"/>
    </location>
</feature>
<dbReference type="Ensembl" id="ENSCCRT00020072550.1">
    <property type="protein sequence ID" value="ENSCCRP00020065933.1"/>
    <property type="gene ID" value="ENSCCRG00020030638.1"/>
</dbReference>
<dbReference type="SMART" id="SM00297">
    <property type="entry name" value="BROMO"/>
    <property type="match status" value="2"/>
</dbReference>
<dbReference type="SUPFAM" id="SSF47370">
    <property type="entry name" value="Bromodomain"/>
    <property type="match status" value="2"/>
</dbReference>
<comment type="similarity">
    <text evidence="2 10">Belongs to the TAF1 family.</text>
</comment>
<feature type="cross-link" description="Glycyl lysine isopeptide (Lys-Gly) (interchain with G-Cter in SUMO2)" evidence="12">
    <location>
        <position position="614"/>
    </location>
</feature>
<evidence type="ECO:0000256" key="2">
    <source>
        <dbReference type="ARBA" id="ARBA00009064"/>
    </source>
</evidence>
<dbReference type="InterPro" id="IPR018359">
    <property type="entry name" value="Bromodomain_CS"/>
</dbReference>
<dbReference type="GO" id="GO:0016251">
    <property type="term" value="F:RNA polymerase II general transcription initiation factor activity"/>
    <property type="evidence" value="ECO:0007669"/>
    <property type="project" value="InterPro"/>
</dbReference>
<feature type="compositionally biased region" description="Polar residues" evidence="15">
    <location>
        <begin position="1813"/>
        <end position="1825"/>
    </location>
</feature>
<comment type="subcellular location">
    <subcellularLocation>
        <location evidence="1 10">Nucleus</location>
    </subcellularLocation>
</comment>
<feature type="compositionally biased region" description="Polar residues" evidence="15">
    <location>
        <begin position="1875"/>
        <end position="1885"/>
    </location>
</feature>
<evidence type="ECO:0000256" key="3">
    <source>
        <dbReference type="ARBA" id="ARBA00022737"/>
    </source>
</evidence>
<feature type="compositionally biased region" description="Acidic residues" evidence="15">
    <location>
        <begin position="61"/>
        <end position="71"/>
    </location>
</feature>
<dbReference type="InterPro" id="IPR036427">
    <property type="entry name" value="Bromodomain-like_sf"/>
</dbReference>
<dbReference type="Pfam" id="PF09247">
    <property type="entry name" value="TBP-binding"/>
    <property type="match status" value="1"/>
</dbReference>
<feature type="compositionally biased region" description="Acidic residues" evidence="15">
    <location>
        <begin position="1746"/>
        <end position="1761"/>
    </location>
</feature>
<feature type="compositionally biased region" description="Low complexity" evidence="15">
    <location>
        <begin position="176"/>
        <end position="189"/>
    </location>
</feature>
<evidence type="ECO:0000256" key="8">
    <source>
        <dbReference type="ARBA" id="ARBA00023242"/>
    </source>
</evidence>
<feature type="compositionally biased region" description="Polar residues" evidence="15">
    <location>
        <begin position="274"/>
        <end position="284"/>
    </location>
</feature>
<dbReference type="InterPro" id="IPR009067">
    <property type="entry name" value="TAF_II_230-bd"/>
</dbReference>
<keyword evidence="8 10" id="KW-0539">Nucleus</keyword>
<dbReference type="GO" id="GO:0004674">
    <property type="term" value="F:protein serine/threonine kinase activity"/>
    <property type="evidence" value="ECO:0007669"/>
    <property type="project" value="UniProtKB-UniRule"/>
</dbReference>
<evidence type="ECO:0000313" key="17">
    <source>
        <dbReference type="Ensembl" id="ENSCCRP00020065933.1"/>
    </source>
</evidence>
<evidence type="ECO:0000256" key="10">
    <source>
        <dbReference type="PIRNR" id="PIRNR003047"/>
    </source>
</evidence>
<dbReference type="Proteomes" id="UP000694701">
    <property type="component" value="Unplaced"/>
</dbReference>
<evidence type="ECO:0000259" key="16">
    <source>
        <dbReference type="PROSITE" id="PS50014"/>
    </source>
</evidence>
<feature type="compositionally biased region" description="Polar residues" evidence="15">
    <location>
        <begin position="1158"/>
        <end position="1169"/>
    </location>
</feature>
<keyword evidence="5 13" id="KW-0103">Bromodomain</keyword>
<dbReference type="Pfam" id="PF12157">
    <property type="entry name" value="DUF3591"/>
    <property type="match status" value="1"/>
</dbReference>
<dbReference type="Gene3D" id="1.20.920.10">
    <property type="entry name" value="Bromodomain-like"/>
    <property type="match status" value="2"/>
</dbReference>
<feature type="compositionally biased region" description="Polar residues" evidence="15">
    <location>
        <begin position="472"/>
        <end position="481"/>
    </location>
</feature>
<keyword evidence="4 10" id="KW-0805">Transcription regulation</keyword>
<reference evidence="17" key="1">
    <citation type="submission" date="2025-08" db="UniProtKB">
        <authorList>
            <consortium name="Ensembl"/>
        </authorList>
    </citation>
    <scope>IDENTIFICATION</scope>
</reference>
<feature type="compositionally biased region" description="Basic and acidic residues" evidence="15">
    <location>
        <begin position="1170"/>
        <end position="1182"/>
    </location>
</feature>
<feature type="compositionally biased region" description="Acidic residues" evidence="15">
    <location>
        <begin position="1722"/>
        <end position="1736"/>
    </location>
</feature>
<dbReference type="PIRSF" id="PIRSF003047">
    <property type="entry name" value="TAF1_animal"/>
    <property type="match status" value="1"/>
</dbReference>
<feature type="coiled-coil region" evidence="14">
    <location>
        <begin position="1540"/>
        <end position="1567"/>
    </location>
</feature>
<dbReference type="InterPro" id="IPR001487">
    <property type="entry name" value="Bromodomain"/>
</dbReference>
<feature type="cross-link" description="Glycyl lysine isopeptide (Lys-Gly) (interchain with G-Cter in SUMO2)" evidence="12">
    <location>
        <position position="601"/>
    </location>
</feature>
<feature type="compositionally biased region" description="Pro residues" evidence="15">
    <location>
        <begin position="136"/>
        <end position="145"/>
    </location>
</feature>
<feature type="region of interest" description="Disordered" evidence="15">
    <location>
        <begin position="472"/>
        <end position="510"/>
    </location>
</feature>
<sequence>MSDSDSDEDQDRPFQLTGFLFGNINENGQLEDDSVLDVESKKHLAGLGSLGLGSLITEITASEDDTDEQEQDQSNTDAEGWVRSTEDAVDYSDISEVAEDETRKYRQAMGSLQPSRRTDEEEDYDADCEDVDAKLMPPPPPPSQPIPAKKEDAPTQNSNVTDEGDGIILPSIIAPSSVGDKVDFSSSSDSESESDRPSLGPGTDGQAGCLTLPLAGIMQKDAAKALPGVTELFPEFRPGRVLRFLRLFGPGKNMPSVWRSARRKRKRKQREPQSDTATGDNESQGLEPGAMKKSGWDYEYAPPPPPEQCLSDDEINMMAPVESKFLQVSGEGDKVSEVRPKVAEWRYGPAQLWYDMLGVPEDGSGFYYGFKLREDQKEDSTETAAKTANPPAAEPISEQEPHQEAHAEQEEDVSPKQDELFLMVTQLQWEDDIIWNGEEVKHKGTKTQRASLAGWLPTSMTRNANAYNAQQGLSRSNSQLVPPTPPPLTKTPSISGSKRDKHNHDHQVTHEDDTPWFSIFPIDNEELVYGRWEDNIIWDDQNMDRLPSPPILTLDPNDENIILEIPDEKEERASHSPSKENKKETALKKSRILLGKTGVIKDEPQQNMSQPEIKDPWNLSNDEFYYPKQQGLRGTFGGNIIQHSIPAVELRQPFFPTHMGPMKLRQFHRPSLKKYSFGALSQPGPHPAQPLLKHIKKKAKMREQERQASGGGDMFFMRTAQDLTGKDGDLILAEYSEEYPPLLMQVGMATKIKNNYKRKPGKDPGAPDCKYGETVYCHTSPFLGSLHPGQLLQAFENNLFRAPIYLHKMPETDFLIIRTRQGYFIRELVDIFVVGQECPLYEVPGPNSKRANTHIRDFLQVFIYRLFWKSKDRPRRIRMEDIKKAFPSHSESSIRKRLKLCADFKRTGMDSNWWVLKPDFRLPTEEEIRAMVSPEQCCAYYSMQVAEQRLKDAGYGEKSFFAPEEENEEEFQMKIDDEVRTAPWNTTRAFIAAMKGKCLLEVTGVADPTGCGEGFSYVKIPNKPTQQKDDREPQPVKKTVTGTDADLRRLSLKNAKQLLRKFGVPEEEIKKLSRWEVIDVVRTMSTEQARSGEGPMSKFARGSRFSVAEHQERYKEECQRIFDLQNKVLESTEVLSTDTDSSSAEDSDFEEMGKNIENMLQNKKTSSQLIREREEEERKELQRMLMGEDNERERGRKERRKGSSALSTSSHKDDDASSVTSLNSSATGRRLKIYRTFRDEDGKEYVRCETVRKPSVIDAYLRIRTTKDDEFIRKFALFDEQHREEMRKERRRIQEQLRRLKRNQEKDRFKGPPEKKAKKAKERPDLKLKCGACGAIGHMRTNKFCPLYYQTNAPPSNPVAMTEEQEEELEKTVIHNDNEELIKVEGTKIVLGKQLIESADEVRRKSLVLKFPKQQLPPKKKRRVGTTVHCDYLNRPHKSIHRRRTDPMVTLSSVLECIINDMRDLPNTYPFHTPVNGKLVKDYYKIITRPMDLQTLRENVRKRMYPSREEFRESVELIFKNSATYNGAKHPLTLVSQAMLNLCDEKLKEKEERLVRLEKAINPLLDDDDQVAFSFILDNIVTQKMMAIPDSWPFHHPVNKKFVPDYYKVIINPMDLDTLRKNISKHKYQNREVFLSDVGLIHTNSVKYNGPDSPYTKTALEIVNVCKQTLAEYDEHLTQLEKDICTAKEAALDAADLESFDPLTPGPYTPQGRHGRGRMGEDESDVDIEGFEEDDDGKPKTPAPAEEGDLDDEDEEDDDDELLMRSQRRMHRDDEEEEDDDSSSRPAQASVLYQDLLMSDAEDDASEEEGDNPFSSIQLSESGSDSDAELGLQESTRIGLEQEESMMSYEGEGPDGVMHMEDSNVSYGSYDDGDSQMQRHVSSPRTGEPDGEEGYGISEEEEEEEEDERRRGPSVLTQAQLSDDEEDSEEFRSVGGDSDMDSDN</sequence>
<dbReference type="InterPro" id="IPR011177">
    <property type="entry name" value="TAF1_animal"/>
</dbReference>
<dbReference type="Gene3D" id="1.10.1100.10">
    <property type="entry name" value="TAFII-230 TBP-binding domain"/>
    <property type="match status" value="1"/>
</dbReference>
<evidence type="ECO:0000256" key="5">
    <source>
        <dbReference type="ARBA" id="ARBA00023117"/>
    </source>
</evidence>
<dbReference type="FunFam" id="1.10.1100.10:FF:000001">
    <property type="entry name" value="Transcription initiation factor TFIID subunit"/>
    <property type="match status" value="1"/>
</dbReference>
<feature type="region of interest" description="Disordered" evidence="15">
    <location>
        <begin position="1299"/>
        <end position="1323"/>
    </location>
</feature>
<dbReference type="GO" id="GO:0017025">
    <property type="term" value="F:TBP-class protein binding"/>
    <property type="evidence" value="ECO:0007669"/>
    <property type="project" value="InterPro"/>
</dbReference>
<dbReference type="GO" id="GO:0051123">
    <property type="term" value="P:RNA polymerase II preinitiation complex assembly"/>
    <property type="evidence" value="ECO:0007669"/>
    <property type="project" value="TreeGrafter"/>
</dbReference>
<dbReference type="GO" id="GO:0004402">
    <property type="term" value="F:histone acetyltransferase activity"/>
    <property type="evidence" value="ECO:0007669"/>
    <property type="project" value="InterPro"/>
</dbReference>
<dbReference type="InterPro" id="IPR022591">
    <property type="entry name" value="TAF1_HAT_dom"/>
</dbReference>
<dbReference type="PANTHER" id="PTHR13900:SF0">
    <property type="entry name" value="TRANSCRIPTION INITIATION FACTOR TFIID SUBUNIT 1"/>
    <property type="match status" value="1"/>
</dbReference>
<keyword evidence="11" id="KW-1015">Disulfide bond</keyword>
<dbReference type="GO" id="GO:0003677">
    <property type="term" value="F:DNA binding"/>
    <property type="evidence" value="ECO:0007669"/>
    <property type="project" value="UniProtKB-KW"/>
</dbReference>
<dbReference type="SUPFAM" id="SSF47055">
    <property type="entry name" value="TAF(II)230 TBP-binding fragment"/>
    <property type="match status" value="1"/>
</dbReference>
<dbReference type="FunFam" id="1.20.920.10:FF:000019">
    <property type="entry name" value="Transcription initiation factor TFIID subunit"/>
    <property type="match status" value="1"/>
</dbReference>
<feature type="region of interest" description="Disordered" evidence="15">
    <location>
        <begin position="1157"/>
        <end position="1224"/>
    </location>
</feature>
<keyword evidence="6" id="KW-0238">DNA-binding</keyword>
<keyword evidence="7 10" id="KW-0804">Transcription</keyword>
<feature type="region of interest" description="Disordered" evidence="15">
    <location>
        <begin position="256"/>
        <end position="308"/>
    </location>
</feature>
<organism evidence="17 18">
    <name type="scientific">Cyprinus carpio</name>
    <name type="common">Common carp</name>
    <dbReference type="NCBI Taxonomy" id="7962"/>
    <lineage>
        <taxon>Eukaryota</taxon>
        <taxon>Metazoa</taxon>
        <taxon>Chordata</taxon>
        <taxon>Craniata</taxon>
        <taxon>Vertebrata</taxon>
        <taxon>Euteleostomi</taxon>
        <taxon>Actinopterygii</taxon>
        <taxon>Neopterygii</taxon>
        <taxon>Teleostei</taxon>
        <taxon>Ostariophysi</taxon>
        <taxon>Cypriniformes</taxon>
        <taxon>Cyprinidae</taxon>
        <taxon>Cyprininae</taxon>
        <taxon>Cyprinus</taxon>
    </lineage>
</organism>
<feature type="region of interest" description="Disordered" evidence="15">
    <location>
        <begin position="52"/>
        <end position="209"/>
    </location>
</feature>
<evidence type="ECO:0000256" key="4">
    <source>
        <dbReference type="ARBA" id="ARBA00023015"/>
    </source>
</evidence>
<name>A0A8C2G6E6_CYPCA</name>
<keyword evidence="14" id="KW-0175">Coiled coil</keyword>
<dbReference type="InterPro" id="IPR040240">
    <property type="entry name" value="TAF1"/>
</dbReference>
<evidence type="ECO:0000256" key="11">
    <source>
        <dbReference type="PIRSR" id="PIRSR003047-1"/>
    </source>
</evidence>
<evidence type="ECO:0000256" key="15">
    <source>
        <dbReference type="SAM" id="MobiDB-lite"/>
    </source>
</evidence>
<dbReference type="PANTHER" id="PTHR13900">
    <property type="entry name" value="TRANSCRIPTION INITIATION FACTOR TFIID"/>
    <property type="match status" value="1"/>
</dbReference>
<evidence type="ECO:0000256" key="12">
    <source>
        <dbReference type="PIRSR" id="PIRSR003047-2"/>
    </source>
</evidence>
<evidence type="ECO:0000256" key="1">
    <source>
        <dbReference type="ARBA" id="ARBA00004123"/>
    </source>
</evidence>
<gene>
    <name evidence="17" type="primary">LOC109081230</name>
</gene>
<accession>A0A8C2G6E6</accession>
<feature type="compositionally biased region" description="Acidic residues" evidence="15">
    <location>
        <begin position="120"/>
        <end position="130"/>
    </location>
</feature>
<evidence type="ECO:0000256" key="14">
    <source>
        <dbReference type="SAM" id="Coils"/>
    </source>
</evidence>
<protein>
    <recommendedName>
        <fullName evidence="10">Transcription initiation factor TFIID subunit</fullName>
    </recommendedName>
</protein>
<keyword evidence="9" id="KW-0131">Cell cycle</keyword>
<feature type="region of interest" description="Disordered" evidence="15">
    <location>
        <begin position="378"/>
        <end position="416"/>
    </location>
</feature>
<feature type="domain" description="Bromo" evidence="16">
    <location>
        <begin position="1586"/>
        <end position="1656"/>
    </location>
</feature>
<feature type="compositionally biased region" description="Basic and acidic residues" evidence="15">
    <location>
        <begin position="399"/>
        <end position="416"/>
    </location>
</feature>
<feature type="domain" description="Bromo" evidence="16">
    <location>
        <begin position="1463"/>
        <end position="1533"/>
    </location>
</feature>